<dbReference type="InterPro" id="IPR036515">
    <property type="entry name" value="Transposase_17_sf"/>
</dbReference>
<proteinExistence type="predicted"/>
<protein>
    <recommendedName>
        <fullName evidence="1">Transposase IS200-like domain-containing protein</fullName>
    </recommendedName>
</protein>
<feature type="domain" description="Transposase IS200-like" evidence="1">
    <location>
        <begin position="8"/>
        <end position="143"/>
    </location>
</feature>
<accession>A0A0G0UGG0</accession>
<dbReference type="Pfam" id="PF01797">
    <property type="entry name" value="Y1_Tnp"/>
    <property type="match status" value="1"/>
</dbReference>
<comment type="caution">
    <text evidence="2">The sequence shown here is derived from an EMBL/GenBank/DDBJ whole genome shotgun (WGS) entry which is preliminary data.</text>
</comment>
<name>A0A0G0UGG0_9BACT</name>
<dbReference type="PANTHER" id="PTHR34322">
    <property type="entry name" value="TRANSPOSASE, Y1_TNP DOMAIN-CONTAINING"/>
    <property type="match status" value="1"/>
</dbReference>
<dbReference type="EMBL" id="LCAG01000002">
    <property type="protein sequence ID" value="KKR87964.1"/>
    <property type="molecule type" value="Genomic_DNA"/>
</dbReference>
<dbReference type="GO" id="GO:0004803">
    <property type="term" value="F:transposase activity"/>
    <property type="evidence" value="ECO:0007669"/>
    <property type="project" value="InterPro"/>
</dbReference>
<sequence length="214" mass="25596">MFRKDIITTNFYYHIFNRGVNKDKIFFDEADYSRFLETAIHYKSSVRQFSHSKRYNYPDTGSGQDAKVQVLAYCLMPNHFHFLIKQSADDGITSYMQHLSNSYSHYIHTKYKRTGPLFEGRFKNRLIETDEQLVHVSRYIHLNPLVSNLVDNLVRYKWSSYYSYITSSKDELISDFNLVLGRFRSRKDYEQFVLDQSDYGKELERIKHLVMDLD</sequence>
<reference evidence="2 3" key="1">
    <citation type="journal article" date="2015" name="Nature">
        <title>rRNA introns, odd ribosomes, and small enigmatic genomes across a large radiation of phyla.</title>
        <authorList>
            <person name="Brown C.T."/>
            <person name="Hug L.A."/>
            <person name="Thomas B.C."/>
            <person name="Sharon I."/>
            <person name="Castelle C.J."/>
            <person name="Singh A."/>
            <person name="Wilkins M.J."/>
            <person name="Williams K.H."/>
            <person name="Banfield J.F."/>
        </authorList>
    </citation>
    <scope>NUCLEOTIDE SEQUENCE [LARGE SCALE GENOMIC DNA]</scope>
</reference>
<dbReference type="Gene3D" id="3.30.70.1290">
    <property type="entry name" value="Transposase IS200-like"/>
    <property type="match status" value="1"/>
</dbReference>
<dbReference type="SMART" id="SM01321">
    <property type="entry name" value="Y1_Tnp"/>
    <property type="match status" value="1"/>
</dbReference>
<dbReference type="PANTHER" id="PTHR34322:SF2">
    <property type="entry name" value="TRANSPOSASE IS200-LIKE DOMAIN-CONTAINING PROTEIN"/>
    <property type="match status" value="1"/>
</dbReference>
<dbReference type="AlphaFoldDB" id="A0A0G0UGG0"/>
<gene>
    <name evidence="2" type="ORF">UU34_C0002G0081</name>
</gene>
<dbReference type="GO" id="GO:0006313">
    <property type="term" value="P:DNA transposition"/>
    <property type="evidence" value="ECO:0007669"/>
    <property type="project" value="InterPro"/>
</dbReference>
<evidence type="ECO:0000313" key="3">
    <source>
        <dbReference type="Proteomes" id="UP000034854"/>
    </source>
</evidence>
<evidence type="ECO:0000259" key="1">
    <source>
        <dbReference type="SMART" id="SM01321"/>
    </source>
</evidence>
<organism evidence="2 3">
    <name type="scientific">Candidatus Curtissbacteria bacterium GW2011_GWA1_41_11</name>
    <dbReference type="NCBI Taxonomy" id="1618409"/>
    <lineage>
        <taxon>Bacteria</taxon>
        <taxon>Candidatus Curtissiibacteriota</taxon>
    </lineage>
</organism>
<dbReference type="GO" id="GO:0003677">
    <property type="term" value="F:DNA binding"/>
    <property type="evidence" value="ECO:0007669"/>
    <property type="project" value="InterPro"/>
</dbReference>
<dbReference type="Proteomes" id="UP000034854">
    <property type="component" value="Unassembled WGS sequence"/>
</dbReference>
<dbReference type="InterPro" id="IPR002686">
    <property type="entry name" value="Transposase_17"/>
</dbReference>
<evidence type="ECO:0000313" key="2">
    <source>
        <dbReference type="EMBL" id="KKR87964.1"/>
    </source>
</evidence>
<dbReference type="SUPFAM" id="SSF143422">
    <property type="entry name" value="Transposase IS200-like"/>
    <property type="match status" value="1"/>
</dbReference>